<dbReference type="AlphaFoldDB" id="A0A397HX86"/>
<protein>
    <submittedName>
        <fullName evidence="2">Uncharacterized protein</fullName>
    </submittedName>
</protein>
<keyword evidence="3" id="KW-1185">Reference proteome</keyword>
<comment type="caution">
    <text evidence="2">The sequence shown here is derived from an EMBL/GenBank/DDBJ whole genome shotgun (WGS) entry which is preliminary data.</text>
</comment>
<evidence type="ECO:0000256" key="1">
    <source>
        <dbReference type="SAM" id="MobiDB-lite"/>
    </source>
</evidence>
<accession>A0A397HX86</accession>
<evidence type="ECO:0000313" key="2">
    <source>
        <dbReference type="EMBL" id="RHZ67612.1"/>
    </source>
</evidence>
<dbReference type="EMBL" id="PQFF01000274">
    <property type="protein sequence ID" value="RHZ67612.1"/>
    <property type="molecule type" value="Genomic_DNA"/>
</dbReference>
<proteinExistence type="predicted"/>
<reference evidence="2 3" key="1">
    <citation type="submission" date="2018-08" db="EMBL/GenBank/DDBJ databases">
        <title>Genome and evolution of the arbuscular mycorrhizal fungus Diversispora epigaea (formerly Glomus versiforme) and its bacterial endosymbionts.</title>
        <authorList>
            <person name="Sun X."/>
            <person name="Fei Z."/>
            <person name="Harrison M."/>
        </authorList>
    </citation>
    <scope>NUCLEOTIDE SEQUENCE [LARGE SCALE GENOMIC DNA]</scope>
    <source>
        <strain evidence="2 3">IT104</strain>
    </source>
</reference>
<organism evidence="2 3">
    <name type="scientific">Diversispora epigaea</name>
    <dbReference type="NCBI Taxonomy" id="1348612"/>
    <lineage>
        <taxon>Eukaryota</taxon>
        <taxon>Fungi</taxon>
        <taxon>Fungi incertae sedis</taxon>
        <taxon>Mucoromycota</taxon>
        <taxon>Glomeromycotina</taxon>
        <taxon>Glomeromycetes</taxon>
        <taxon>Diversisporales</taxon>
        <taxon>Diversisporaceae</taxon>
        <taxon>Diversispora</taxon>
    </lineage>
</organism>
<dbReference type="Proteomes" id="UP000266861">
    <property type="component" value="Unassembled WGS sequence"/>
</dbReference>
<feature type="region of interest" description="Disordered" evidence="1">
    <location>
        <begin position="24"/>
        <end position="158"/>
    </location>
</feature>
<feature type="compositionally biased region" description="Basic residues" evidence="1">
    <location>
        <begin position="129"/>
        <end position="138"/>
    </location>
</feature>
<gene>
    <name evidence="2" type="ORF">Glove_300g101</name>
</gene>
<evidence type="ECO:0000313" key="3">
    <source>
        <dbReference type="Proteomes" id="UP000266861"/>
    </source>
</evidence>
<sequence>MNKRRTKLLKNLKNSTFFSSSILPLISPPSKLERSGNNSEAENLLPESAQKTQELKTKNNNSTTTVSRTNSRTTRTRTLSTIRTMTGPRISPEIREKSKKSKIDRQNRRFREEQEHQWQEQLEQERRQHQQKQQRHRPLTIAGPFNNSTYSPPTPRTREEPFQYIISITKEVEQVISARKTPVNKVNQDNI</sequence>
<feature type="compositionally biased region" description="Low complexity" evidence="1">
    <location>
        <begin position="58"/>
        <end position="86"/>
    </location>
</feature>
<name>A0A397HX86_9GLOM</name>
<feature type="compositionally biased region" description="Basic and acidic residues" evidence="1">
    <location>
        <begin position="92"/>
        <end position="128"/>
    </location>
</feature>